<dbReference type="Proteomes" id="UP000176191">
    <property type="component" value="Unassembled WGS sequence"/>
</dbReference>
<gene>
    <name evidence="2" type="ORF">A2228_01195</name>
</gene>
<name>A0A1F5F610_9BACT</name>
<keyword evidence="1" id="KW-1133">Transmembrane helix</keyword>
<feature type="transmembrane region" description="Helical" evidence="1">
    <location>
        <begin position="59"/>
        <end position="79"/>
    </location>
</feature>
<keyword evidence="1" id="KW-0472">Membrane</keyword>
<sequence>MAQEMKILDPKQQTAEEIVTALLSNKRRQYTESSHAEIFRRLILTITEFNAKAARTERFMLMLATAQVILAIAQIWLAFSN</sequence>
<evidence type="ECO:0000313" key="2">
    <source>
        <dbReference type="EMBL" id="OGD75093.1"/>
    </source>
</evidence>
<keyword evidence="1" id="KW-0812">Transmembrane</keyword>
<reference evidence="2 3" key="1">
    <citation type="journal article" date="2016" name="Nat. Commun.">
        <title>Thousands of microbial genomes shed light on interconnected biogeochemical processes in an aquifer system.</title>
        <authorList>
            <person name="Anantharaman K."/>
            <person name="Brown C.T."/>
            <person name="Hug L.A."/>
            <person name="Sharon I."/>
            <person name="Castelle C.J."/>
            <person name="Probst A.J."/>
            <person name="Thomas B.C."/>
            <person name="Singh A."/>
            <person name="Wilkins M.J."/>
            <person name="Karaoz U."/>
            <person name="Brodie E.L."/>
            <person name="Williams K.H."/>
            <person name="Hubbard S.S."/>
            <person name="Banfield J.F."/>
        </authorList>
    </citation>
    <scope>NUCLEOTIDE SEQUENCE [LARGE SCALE GENOMIC DNA]</scope>
</reference>
<proteinExistence type="predicted"/>
<comment type="caution">
    <text evidence="2">The sequence shown here is derived from an EMBL/GenBank/DDBJ whole genome shotgun (WGS) entry which is preliminary data.</text>
</comment>
<evidence type="ECO:0000256" key="1">
    <source>
        <dbReference type="SAM" id="Phobius"/>
    </source>
</evidence>
<organism evidence="2 3">
    <name type="scientific">Candidatus Collierbacteria bacterium RIFOXYA2_FULL_46_10</name>
    <dbReference type="NCBI Taxonomy" id="1817726"/>
    <lineage>
        <taxon>Bacteria</taxon>
        <taxon>Candidatus Collieribacteriota</taxon>
    </lineage>
</organism>
<accession>A0A1F5F610</accession>
<evidence type="ECO:0000313" key="3">
    <source>
        <dbReference type="Proteomes" id="UP000176191"/>
    </source>
</evidence>
<dbReference type="EMBL" id="MFAK01000015">
    <property type="protein sequence ID" value="OGD75093.1"/>
    <property type="molecule type" value="Genomic_DNA"/>
</dbReference>
<protein>
    <submittedName>
        <fullName evidence="2">Uncharacterized protein</fullName>
    </submittedName>
</protein>
<dbReference type="AlphaFoldDB" id="A0A1F5F610"/>